<dbReference type="InterPro" id="IPR011049">
    <property type="entry name" value="Serralysin-like_metalloprot_C"/>
</dbReference>
<dbReference type="RefSeq" id="WP_177112795.1">
    <property type="nucleotide sequence ID" value="NZ_JACASD010000066.1"/>
</dbReference>
<dbReference type="GO" id="GO:0004222">
    <property type="term" value="F:metalloendopeptidase activity"/>
    <property type="evidence" value="ECO:0007669"/>
    <property type="project" value="InterPro"/>
</dbReference>
<sequence length="473" mass="50948">MTAVTSRASTTFQTIEQFQHRDDRGAGVQHNGLPSKTPEEATQMLWRGSAGWPDKNGDGHYEVTYEFREPPKDKDQRQGNKSGFTHILENQREQTRRSLQSISDVANVRFTEGPKTASSEGHITVGNYGHLYNKKGQSVAAYPQTSLPNPKDKFSGDAWFVDTKGDQSVPHAAHGDAGRFTLVHELGHALGLSHPSKYDASTGPAKAGYLEDSESHTHMSYLGERHGYMNHGGIRASAPQLDDISAYQQKYGANHETRKDDTTYGFNSNTDRDFLSVKTDKDKMVAAIWDGGGTDTLDFSGYKQDQQISLKAGTFSDVGGLKGNVSIAYGVTIENAVGGSGNDLLVGNEAANTLKGGEGNDRLYGADGADLLWGGKGNDVFVYGKTSESTHDAPDQIMDFVSGEDRVDVSGISAALGNQPLKFVSAFSGASGEAMVTYDPARQMSTLQISGKPGEPAFVLLVHGKLQQSDIVV</sequence>
<dbReference type="PRINTS" id="PR00313">
    <property type="entry name" value="CABNDNGRPT"/>
</dbReference>
<feature type="region of interest" description="Disordered" evidence="14">
    <location>
        <begin position="1"/>
        <end position="57"/>
    </location>
</feature>
<dbReference type="SUPFAM" id="SSF55486">
    <property type="entry name" value="Metalloproteases ('zincins'), catalytic domain"/>
    <property type="match status" value="1"/>
</dbReference>
<comment type="caution">
    <text evidence="16">The sequence shown here is derived from an EMBL/GenBank/DDBJ whole genome shotgun (WGS) entry which is preliminary data.</text>
</comment>
<dbReference type="InterPro" id="IPR018511">
    <property type="entry name" value="Hemolysin-typ_Ca-bd_CS"/>
</dbReference>
<evidence type="ECO:0000256" key="9">
    <source>
        <dbReference type="ARBA" id="ARBA00022833"/>
    </source>
</evidence>
<keyword evidence="9 13" id="KW-0862">Zinc</keyword>
<dbReference type="InterPro" id="IPR034033">
    <property type="entry name" value="Serralysin-like"/>
</dbReference>
<gene>
    <name evidence="16" type="ORF">HX893_23010</name>
</gene>
<accession>A0A7Y8KIQ9</accession>
<dbReference type="InterPro" id="IPR001343">
    <property type="entry name" value="Hemolysn_Ca-bd"/>
</dbReference>
<dbReference type="GO" id="GO:0005509">
    <property type="term" value="F:calcium ion binding"/>
    <property type="evidence" value="ECO:0007669"/>
    <property type="project" value="InterPro"/>
</dbReference>
<keyword evidence="11 16" id="KW-0482">Metalloprotease</keyword>
<evidence type="ECO:0000256" key="1">
    <source>
        <dbReference type="ARBA" id="ARBA00001913"/>
    </source>
</evidence>
<dbReference type="InterPro" id="IPR001818">
    <property type="entry name" value="Pept_M10_metallopeptidase"/>
</dbReference>
<evidence type="ECO:0000256" key="13">
    <source>
        <dbReference type="PIRSR" id="PIRSR001205-2"/>
    </source>
</evidence>
<evidence type="ECO:0000256" key="6">
    <source>
        <dbReference type="ARBA" id="ARBA00022723"/>
    </source>
</evidence>
<keyword evidence="7" id="KW-0677">Repeat</keyword>
<evidence type="ECO:0000256" key="3">
    <source>
        <dbReference type="ARBA" id="ARBA00009490"/>
    </source>
</evidence>
<evidence type="ECO:0000313" key="17">
    <source>
        <dbReference type="Proteomes" id="UP000585226"/>
    </source>
</evidence>
<organism evidence="16 17">
    <name type="scientific">Pseudomonas reactans</name>
    <dbReference type="NCBI Taxonomy" id="117680"/>
    <lineage>
        <taxon>Bacteria</taxon>
        <taxon>Pseudomonadati</taxon>
        <taxon>Pseudomonadota</taxon>
        <taxon>Gammaproteobacteria</taxon>
        <taxon>Pseudomonadales</taxon>
        <taxon>Pseudomonadaceae</taxon>
        <taxon>Pseudomonas</taxon>
    </lineage>
</organism>
<feature type="binding site" evidence="13">
    <location>
        <position position="194"/>
    </location>
    <ligand>
        <name>Zn(2+)</name>
        <dbReference type="ChEBI" id="CHEBI:29105"/>
        <note>catalytic</note>
    </ligand>
</feature>
<dbReference type="Pfam" id="PF08548">
    <property type="entry name" value="Peptidase_M10_C"/>
    <property type="match status" value="1"/>
</dbReference>
<dbReference type="GO" id="GO:0031012">
    <property type="term" value="C:extracellular matrix"/>
    <property type="evidence" value="ECO:0007669"/>
    <property type="project" value="InterPro"/>
</dbReference>
<keyword evidence="8 16" id="KW-0378">Hydrolase</keyword>
<dbReference type="SUPFAM" id="SSF51120">
    <property type="entry name" value="beta-Roll"/>
    <property type="match status" value="1"/>
</dbReference>
<protein>
    <submittedName>
        <fullName evidence="16">Serralysin family metalloprotease</fullName>
        <ecNumber evidence="16">3.4.24.40</ecNumber>
    </submittedName>
</protein>
<evidence type="ECO:0000256" key="10">
    <source>
        <dbReference type="ARBA" id="ARBA00022837"/>
    </source>
</evidence>
<proteinExistence type="inferred from homology"/>
<dbReference type="GO" id="GO:0005615">
    <property type="term" value="C:extracellular space"/>
    <property type="evidence" value="ECO:0007669"/>
    <property type="project" value="InterPro"/>
</dbReference>
<dbReference type="InterPro" id="IPR013858">
    <property type="entry name" value="Peptidase_M10B_C"/>
</dbReference>
<dbReference type="EC" id="3.4.24.40" evidence="16"/>
<evidence type="ECO:0000256" key="2">
    <source>
        <dbReference type="ARBA" id="ARBA00004613"/>
    </source>
</evidence>
<feature type="binding site" evidence="13">
    <location>
        <position position="184"/>
    </location>
    <ligand>
        <name>Zn(2+)</name>
        <dbReference type="ChEBI" id="CHEBI:29105"/>
        <note>catalytic</note>
    </ligand>
</feature>
<dbReference type="Pfam" id="PF00353">
    <property type="entry name" value="HemolysinCabind"/>
    <property type="match status" value="1"/>
</dbReference>
<feature type="compositionally biased region" description="Polar residues" evidence="14">
    <location>
        <begin position="1"/>
        <end position="17"/>
    </location>
</feature>
<dbReference type="Pfam" id="PF00413">
    <property type="entry name" value="Peptidase_M10"/>
    <property type="match status" value="1"/>
</dbReference>
<dbReference type="Gene3D" id="3.40.390.10">
    <property type="entry name" value="Collagenase (Catalytic Domain)"/>
    <property type="match status" value="1"/>
</dbReference>
<dbReference type="CDD" id="cd04277">
    <property type="entry name" value="ZnMc_serralysin_like"/>
    <property type="match status" value="1"/>
</dbReference>
<comment type="cofactor">
    <cofactor evidence="13">
        <name>Zn(2+)</name>
        <dbReference type="ChEBI" id="CHEBI:29105"/>
    </cofactor>
    <text evidence="13">Binds 1 zinc ion per subunit.</text>
</comment>
<dbReference type="PIRSF" id="PIRSF001205">
    <property type="entry name" value="Peptidase_M10B"/>
    <property type="match status" value="1"/>
</dbReference>
<dbReference type="GO" id="GO:0008270">
    <property type="term" value="F:zinc ion binding"/>
    <property type="evidence" value="ECO:0007669"/>
    <property type="project" value="InterPro"/>
</dbReference>
<dbReference type="PROSITE" id="PS00330">
    <property type="entry name" value="HEMOLYSIN_CALCIUM"/>
    <property type="match status" value="1"/>
</dbReference>
<dbReference type="EMBL" id="JACASD010000066">
    <property type="protein sequence ID" value="NWE91001.1"/>
    <property type="molecule type" value="Genomic_DNA"/>
</dbReference>
<evidence type="ECO:0000256" key="4">
    <source>
        <dbReference type="ARBA" id="ARBA00022525"/>
    </source>
</evidence>
<dbReference type="NCBIfam" id="NF035945">
    <property type="entry name" value="Zn_serralysin"/>
    <property type="match status" value="1"/>
</dbReference>
<comment type="subcellular location">
    <subcellularLocation>
        <location evidence="2">Secreted</location>
    </subcellularLocation>
</comment>
<feature type="binding site" evidence="13">
    <location>
        <position position="188"/>
    </location>
    <ligand>
        <name>Zn(2+)</name>
        <dbReference type="ChEBI" id="CHEBI:29105"/>
        <note>catalytic</note>
    </ligand>
</feature>
<keyword evidence="4" id="KW-0964">Secreted</keyword>
<keyword evidence="6 13" id="KW-0479">Metal-binding</keyword>
<dbReference type="InterPro" id="IPR024079">
    <property type="entry name" value="MetalloPept_cat_dom_sf"/>
</dbReference>
<keyword evidence="10" id="KW-0106">Calcium</keyword>
<evidence type="ECO:0000256" key="14">
    <source>
        <dbReference type="SAM" id="MobiDB-lite"/>
    </source>
</evidence>
<dbReference type="SMART" id="SM00235">
    <property type="entry name" value="ZnMc"/>
    <property type="match status" value="1"/>
</dbReference>
<dbReference type="InterPro" id="IPR016294">
    <property type="entry name" value="Pept_M10B"/>
</dbReference>
<dbReference type="AlphaFoldDB" id="A0A7Y8KIQ9"/>
<keyword evidence="5 16" id="KW-0645">Protease</keyword>
<evidence type="ECO:0000313" key="16">
    <source>
        <dbReference type="EMBL" id="NWE91001.1"/>
    </source>
</evidence>
<name>A0A7Y8KIQ9_9PSED</name>
<evidence type="ECO:0000256" key="5">
    <source>
        <dbReference type="ARBA" id="ARBA00022670"/>
    </source>
</evidence>
<evidence type="ECO:0000256" key="12">
    <source>
        <dbReference type="PIRSR" id="PIRSR001205-1"/>
    </source>
</evidence>
<evidence type="ECO:0000259" key="15">
    <source>
        <dbReference type="SMART" id="SM00235"/>
    </source>
</evidence>
<feature type="active site" evidence="12">
    <location>
        <position position="185"/>
    </location>
</feature>
<dbReference type="Gene3D" id="2.150.10.10">
    <property type="entry name" value="Serralysin-like metalloprotease, C-terminal"/>
    <property type="match status" value="1"/>
</dbReference>
<reference evidence="16 17" key="1">
    <citation type="submission" date="2020-04" db="EMBL/GenBank/DDBJ databases">
        <title>Molecular characterization of pseudomonads from Agaricus bisporus reveal novel blotch 2 pathogens in Western Europe.</title>
        <authorList>
            <person name="Taparia T."/>
            <person name="Krijger M."/>
            <person name="Haynes E."/>
            <person name="Elpinstone J.G."/>
            <person name="Noble R."/>
            <person name="Van Der Wolf J."/>
        </authorList>
    </citation>
    <scope>NUCLEOTIDE SEQUENCE [LARGE SCALE GENOMIC DNA]</scope>
    <source>
        <strain evidence="16 17">P8021</strain>
    </source>
</reference>
<evidence type="ECO:0000256" key="11">
    <source>
        <dbReference type="ARBA" id="ARBA00023049"/>
    </source>
</evidence>
<comment type="similarity">
    <text evidence="3">Belongs to the peptidase M10B family.</text>
</comment>
<evidence type="ECO:0000256" key="7">
    <source>
        <dbReference type="ARBA" id="ARBA00022737"/>
    </source>
</evidence>
<feature type="domain" description="Peptidase metallopeptidase" evidence="15">
    <location>
        <begin position="48"/>
        <end position="224"/>
    </location>
</feature>
<dbReference type="InterPro" id="IPR006026">
    <property type="entry name" value="Peptidase_Metallo"/>
</dbReference>
<comment type="cofactor">
    <cofactor evidence="1">
        <name>Ca(2+)</name>
        <dbReference type="ChEBI" id="CHEBI:29108"/>
    </cofactor>
</comment>
<dbReference type="GO" id="GO:0006508">
    <property type="term" value="P:proteolysis"/>
    <property type="evidence" value="ECO:0007669"/>
    <property type="project" value="UniProtKB-KW"/>
</dbReference>
<dbReference type="Proteomes" id="UP000585226">
    <property type="component" value="Unassembled WGS sequence"/>
</dbReference>
<evidence type="ECO:0000256" key="8">
    <source>
        <dbReference type="ARBA" id="ARBA00022801"/>
    </source>
</evidence>